<evidence type="ECO:0000313" key="2">
    <source>
        <dbReference type="EMBL" id="SCS44432.1"/>
    </source>
</evidence>
<dbReference type="RefSeq" id="WP_069994227.1">
    <property type="nucleotide sequence ID" value="NZ_FMPG01000001.1"/>
</dbReference>
<dbReference type="AlphaFoldDB" id="A0A1D4G9E7"/>
<evidence type="ECO:0000313" key="3">
    <source>
        <dbReference type="Proteomes" id="UP000095412"/>
    </source>
</evidence>
<dbReference type="OrthoDB" id="2218409at2"/>
<evidence type="ECO:0000313" key="1">
    <source>
        <dbReference type="EMBL" id="SCS21487.1"/>
    </source>
</evidence>
<organism evidence="2 4">
    <name type="scientific">Staphylococcus caeli</name>
    <dbReference type="NCBI Taxonomy" id="2201815"/>
    <lineage>
        <taxon>Bacteria</taxon>
        <taxon>Bacillati</taxon>
        <taxon>Bacillota</taxon>
        <taxon>Bacilli</taxon>
        <taxon>Bacillales</taxon>
        <taxon>Staphylococcaceae</taxon>
        <taxon>Staphylococcus</taxon>
    </lineage>
</organism>
<proteinExistence type="predicted"/>
<accession>A0A1D4G9E7</accession>
<sequence length="129" mass="14865">MIDGTYADYQSETYKVVDMNGNELKLVTEDAQAVTRGFEAETSKHTAHTLYYKHVPRDAIEELYELHQEARYAGAVFDLYQDTEGQLYIGTEDQDKASAYGLTQTVDQYYSKRVTDDEIEKIIYRSPVE</sequence>
<keyword evidence="3" id="KW-1185">Reference proteome</keyword>
<dbReference type="PIRSF" id="PIRSF033725">
    <property type="entry name" value="UCP033725"/>
    <property type="match status" value="1"/>
</dbReference>
<reference evidence="2 4" key="1">
    <citation type="submission" date="2016-09" db="EMBL/GenBank/DDBJ databases">
        <authorList>
            <consortium name="Pathogen Informatics"/>
        </authorList>
    </citation>
    <scope>NUCLEOTIDE SEQUENCE [LARGE SCALE GENOMIC DNA]</scope>
    <source>
        <strain evidence="2 4">82B</strain>
    </source>
</reference>
<name>A0A1D4G9E7_9STAP</name>
<dbReference type="InterPro" id="IPR017020">
    <property type="entry name" value="UCP033725"/>
</dbReference>
<evidence type="ECO:0000313" key="4">
    <source>
        <dbReference type="Proteomes" id="UP000095768"/>
    </source>
</evidence>
<protein>
    <submittedName>
        <fullName evidence="2">Uncharacterized protein</fullName>
    </submittedName>
</protein>
<gene>
    <name evidence="2" type="ORF">SAMEA2297795_00550</name>
    <name evidence="1" type="ORF">SAMEA2297796_00075</name>
</gene>
<reference evidence="1 3" key="2">
    <citation type="submission" date="2016-09" db="EMBL/GenBank/DDBJ databases">
        <authorList>
            <consortium name="Pathogen Informatics"/>
            <person name="Sun Q."/>
            <person name="Inoue M."/>
        </authorList>
    </citation>
    <scope>NUCLEOTIDE SEQUENCE [LARGE SCALE GENOMIC DNA]</scope>
    <source>
        <strain evidence="1 3">82C</strain>
    </source>
</reference>
<dbReference type="EMBL" id="FMPG01000001">
    <property type="protein sequence ID" value="SCS44432.1"/>
    <property type="molecule type" value="Genomic_DNA"/>
</dbReference>
<dbReference type="Proteomes" id="UP000095412">
    <property type="component" value="Unassembled WGS sequence"/>
</dbReference>
<dbReference type="Proteomes" id="UP000095768">
    <property type="component" value="Unassembled WGS sequence"/>
</dbReference>
<dbReference type="EMBL" id="FMPI01000001">
    <property type="protein sequence ID" value="SCS21487.1"/>
    <property type="molecule type" value="Genomic_DNA"/>
</dbReference>